<evidence type="ECO:0000313" key="4">
    <source>
        <dbReference type="Proteomes" id="UP000188243"/>
    </source>
</evidence>
<sequence>MKLLRILILLAFSFNLSAENNPQKYQADTVSIKQAIGKLRASDMALSKDIAALNNQVSASINSNNIVVKESRVLIEEVNKLIQVQSAQQKDLLDVMDQAKEIKESKADLTLSIASDEMAIEWNFWSAVIIAFGSFIIALGSFGITIVILKKTLTSETQKHTQALESNLNETKLLNRNQIDTQLDIAKQQNENVANDLQAQISISDNQLTTQLKSVSKQTEEAHLLKIDEFRQAWINTFREDISVLFKSFITLKDFYSIEEGFFIAWDILKRAERSKCDVYNELLELADQETNPTKRVQAKLRINLNENYIKSVEYSSNAREQFVQYKNEFREFNNLHATIIEQKTKVMLMFNPRGTPDEKDIVAKLDSIHQRLIPSQRTFMPQGDKDAVVEALKDLQPAIQDMLKIEWNRVKRAKFD</sequence>
<accession>A0A1Q2GVL4</accession>
<feature type="signal peptide" evidence="2">
    <location>
        <begin position="1"/>
        <end position="18"/>
    </location>
</feature>
<keyword evidence="2" id="KW-0732">Signal</keyword>
<dbReference type="KEGG" id="paln:B0W48_04690"/>
<gene>
    <name evidence="3" type="ORF">B0W48_04690</name>
</gene>
<protein>
    <submittedName>
        <fullName evidence="3">Uncharacterized protein</fullName>
    </submittedName>
</protein>
<dbReference type="EMBL" id="CP019628">
    <property type="protein sequence ID" value="AQP99165.1"/>
    <property type="molecule type" value="Genomic_DNA"/>
</dbReference>
<evidence type="ECO:0000313" key="3">
    <source>
        <dbReference type="EMBL" id="AQP99165.1"/>
    </source>
</evidence>
<feature type="chain" id="PRO_5012298036" evidence="2">
    <location>
        <begin position="19"/>
        <end position="417"/>
    </location>
</feature>
<proteinExistence type="predicted"/>
<name>A0A1Q2GVL4_9GAMM</name>
<keyword evidence="1" id="KW-0812">Transmembrane</keyword>
<dbReference type="AlphaFoldDB" id="A0A1Q2GVL4"/>
<feature type="transmembrane region" description="Helical" evidence="1">
    <location>
        <begin position="124"/>
        <end position="149"/>
    </location>
</feature>
<evidence type="ECO:0000256" key="2">
    <source>
        <dbReference type="SAM" id="SignalP"/>
    </source>
</evidence>
<evidence type="ECO:0000256" key="1">
    <source>
        <dbReference type="SAM" id="Phobius"/>
    </source>
</evidence>
<keyword evidence="1" id="KW-1133">Transmembrane helix</keyword>
<keyword evidence="1" id="KW-0472">Membrane</keyword>
<dbReference type="STRING" id="247523.B0W48_04690"/>
<organism evidence="3 4">
    <name type="scientific">Pseudoalteromonas aliena</name>
    <dbReference type="NCBI Taxonomy" id="247523"/>
    <lineage>
        <taxon>Bacteria</taxon>
        <taxon>Pseudomonadati</taxon>
        <taxon>Pseudomonadota</taxon>
        <taxon>Gammaproteobacteria</taxon>
        <taxon>Alteromonadales</taxon>
        <taxon>Pseudoalteromonadaceae</taxon>
        <taxon>Pseudoalteromonas</taxon>
    </lineage>
</organism>
<dbReference type="Proteomes" id="UP000188243">
    <property type="component" value="Chromosome"/>
</dbReference>
<reference evidence="3 4" key="1">
    <citation type="submission" date="2017-02" db="EMBL/GenBank/DDBJ databases">
        <title>Complete genome sequence of the cold-active Pseudoalteromonas aliena strain EH1 isolated from Arctic seawater.</title>
        <authorList>
            <person name="Kim E."/>
            <person name="Heo E."/>
            <person name="Kim H."/>
            <person name="Kim D."/>
        </authorList>
    </citation>
    <scope>NUCLEOTIDE SEQUENCE [LARGE SCALE GENOMIC DNA]</scope>
    <source>
        <strain evidence="3 4">EH1</strain>
    </source>
</reference>